<dbReference type="GO" id="GO:0055085">
    <property type="term" value="P:transmembrane transport"/>
    <property type="evidence" value="ECO:0007669"/>
    <property type="project" value="InterPro"/>
</dbReference>
<dbReference type="SUPFAM" id="SSF161098">
    <property type="entry name" value="MetI-like"/>
    <property type="match status" value="1"/>
</dbReference>
<dbReference type="InterPro" id="IPR000515">
    <property type="entry name" value="MetI-like"/>
</dbReference>
<keyword evidence="5 7" id="KW-1133">Transmembrane helix</keyword>
<feature type="transmembrane region" description="Helical" evidence="7">
    <location>
        <begin position="71"/>
        <end position="94"/>
    </location>
</feature>
<dbReference type="AlphaFoldDB" id="A0A3A4N514"/>
<dbReference type="Pfam" id="PF00528">
    <property type="entry name" value="BPD_transp_1"/>
    <property type="match status" value="1"/>
</dbReference>
<evidence type="ECO:0000259" key="8">
    <source>
        <dbReference type="PROSITE" id="PS50928"/>
    </source>
</evidence>
<feature type="transmembrane region" description="Helical" evidence="7">
    <location>
        <begin position="12"/>
        <end position="36"/>
    </location>
</feature>
<keyword evidence="6 7" id="KW-0472">Membrane</keyword>
<dbReference type="Proteomes" id="UP000265882">
    <property type="component" value="Unassembled WGS sequence"/>
</dbReference>
<name>A0A3A4N514_ABYX5</name>
<feature type="transmembrane region" description="Helical" evidence="7">
    <location>
        <begin position="164"/>
        <end position="182"/>
    </location>
</feature>
<dbReference type="PROSITE" id="PS50928">
    <property type="entry name" value="ABC_TM1"/>
    <property type="match status" value="1"/>
</dbReference>
<evidence type="ECO:0000256" key="4">
    <source>
        <dbReference type="ARBA" id="ARBA00022692"/>
    </source>
</evidence>
<protein>
    <submittedName>
        <fullName evidence="9">Sugar ABC transporter permease</fullName>
    </submittedName>
</protein>
<dbReference type="PANTHER" id="PTHR43005">
    <property type="entry name" value="BLR7065 PROTEIN"/>
    <property type="match status" value="1"/>
</dbReference>
<evidence type="ECO:0000256" key="5">
    <source>
        <dbReference type="ARBA" id="ARBA00022989"/>
    </source>
</evidence>
<dbReference type="GO" id="GO:0005886">
    <property type="term" value="C:plasma membrane"/>
    <property type="evidence" value="ECO:0007669"/>
    <property type="project" value="UniProtKB-SubCell"/>
</dbReference>
<sequence>MITARLRKMHPDFPFLFTIVLPALLMCAFVFLYPAVLAVRASIFSRSGLSFNHYSHLLSDNLFFRSLLRTFLFAGISVSIEFVLGFVIAILLAAELRGRSFFRAALLIPWVLPPAVMGFAWRWIFYEEYGIVNDLLTRLDIIETTIPFLADPRWAFGTLVFADVWKTAPFVGIILLAGLTVIPRDLYEAAAVDGAGVIRRFFLVTLPMLAPYILTALLFRLVHTLGIFDLVWVLTGGGPSSSTEMVSLYITKETFAFLNIGYGAALSVTMFAIVLLIAATVSFLSMRRF</sequence>
<comment type="caution">
    <text evidence="9">The sequence shown here is derived from an EMBL/GenBank/DDBJ whole genome shotgun (WGS) entry which is preliminary data.</text>
</comment>
<gene>
    <name evidence="9" type="ORF">C4520_21025</name>
</gene>
<feature type="transmembrane region" description="Helical" evidence="7">
    <location>
        <begin position="255"/>
        <end position="284"/>
    </location>
</feature>
<dbReference type="InterPro" id="IPR035906">
    <property type="entry name" value="MetI-like_sf"/>
</dbReference>
<keyword evidence="3" id="KW-1003">Cell membrane</keyword>
<evidence type="ECO:0000256" key="3">
    <source>
        <dbReference type="ARBA" id="ARBA00022475"/>
    </source>
</evidence>
<dbReference type="EMBL" id="QZKU01000142">
    <property type="protein sequence ID" value="RJP14829.1"/>
    <property type="molecule type" value="Genomic_DNA"/>
</dbReference>
<feature type="domain" description="ABC transmembrane type-1" evidence="8">
    <location>
        <begin position="67"/>
        <end position="281"/>
    </location>
</feature>
<keyword evidence="4 7" id="KW-0812">Transmembrane</keyword>
<dbReference type="Gene3D" id="1.10.3720.10">
    <property type="entry name" value="MetI-like"/>
    <property type="match status" value="1"/>
</dbReference>
<proteinExistence type="inferred from homology"/>
<keyword evidence="2 7" id="KW-0813">Transport</keyword>
<accession>A0A3A4N514</accession>
<dbReference type="PANTHER" id="PTHR43005:SF1">
    <property type="entry name" value="SPERMIDINE_PUTRESCINE TRANSPORT SYSTEM PERMEASE PROTEIN"/>
    <property type="match status" value="1"/>
</dbReference>
<evidence type="ECO:0000256" key="2">
    <source>
        <dbReference type="ARBA" id="ARBA00022448"/>
    </source>
</evidence>
<evidence type="ECO:0000313" key="10">
    <source>
        <dbReference type="Proteomes" id="UP000265882"/>
    </source>
</evidence>
<feature type="transmembrane region" description="Helical" evidence="7">
    <location>
        <begin position="101"/>
        <end position="124"/>
    </location>
</feature>
<dbReference type="CDD" id="cd06261">
    <property type="entry name" value="TM_PBP2"/>
    <property type="match status" value="1"/>
</dbReference>
<evidence type="ECO:0000256" key="6">
    <source>
        <dbReference type="ARBA" id="ARBA00023136"/>
    </source>
</evidence>
<reference evidence="9 10" key="1">
    <citation type="journal article" date="2017" name="ISME J.">
        <title>Energy and carbon metabolisms in a deep terrestrial subsurface fluid microbial community.</title>
        <authorList>
            <person name="Momper L."/>
            <person name="Jungbluth S.P."/>
            <person name="Lee M.D."/>
            <person name="Amend J.P."/>
        </authorList>
    </citation>
    <scope>NUCLEOTIDE SEQUENCE [LARGE SCALE GENOMIC DNA]</scope>
    <source>
        <strain evidence="9">SURF_5</strain>
    </source>
</reference>
<evidence type="ECO:0000256" key="7">
    <source>
        <dbReference type="RuleBase" id="RU363032"/>
    </source>
</evidence>
<feature type="transmembrane region" description="Helical" evidence="7">
    <location>
        <begin position="209"/>
        <end position="235"/>
    </location>
</feature>
<comment type="similarity">
    <text evidence="7">Belongs to the binding-protein-dependent transport system permease family.</text>
</comment>
<comment type="subcellular location">
    <subcellularLocation>
        <location evidence="1 7">Cell membrane</location>
        <topology evidence="1 7">Multi-pass membrane protein</topology>
    </subcellularLocation>
</comment>
<evidence type="ECO:0000313" key="9">
    <source>
        <dbReference type="EMBL" id="RJP14829.1"/>
    </source>
</evidence>
<evidence type="ECO:0000256" key="1">
    <source>
        <dbReference type="ARBA" id="ARBA00004651"/>
    </source>
</evidence>
<organism evidence="9 10">
    <name type="scientific">Abyssobacteria bacterium (strain SURF_5)</name>
    <dbReference type="NCBI Taxonomy" id="2093360"/>
    <lineage>
        <taxon>Bacteria</taxon>
        <taxon>Pseudomonadati</taxon>
        <taxon>Candidatus Hydrogenedentota</taxon>
        <taxon>Candidatus Abyssobacteria</taxon>
    </lineage>
</organism>